<dbReference type="Proteomes" id="UP000236291">
    <property type="component" value="Unassembled WGS sequence"/>
</dbReference>
<evidence type="ECO:0000313" key="2">
    <source>
        <dbReference type="Proteomes" id="UP000236291"/>
    </source>
</evidence>
<protein>
    <submittedName>
        <fullName evidence="1">Uncharacterized protein</fullName>
    </submittedName>
</protein>
<comment type="caution">
    <text evidence="1">The sequence shown here is derived from an EMBL/GenBank/DDBJ whole genome shotgun (WGS) entry which is preliminary data.</text>
</comment>
<dbReference type="AlphaFoldDB" id="A0A2K3N1V5"/>
<accession>A0A2K3N1V5</accession>
<organism evidence="1 2">
    <name type="scientific">Trifolium pratense</name>
    <name type="common">Red clover</name>
    <dbReference type="NCBI Taxonomy" id="57577"/>
    <lineage>
        <taxon>Eukaryota</taxon>
        <taxon>Viridiplantae</taxon>
        <taxon>Streptophyta</taxon>
        <taxon>Embryophyta</taxon>
        <taxon>Tracheophyta</taxon>
        <taxon>Spermatophyta</taxon>
        <taxon>Magnoliopsida</taxon>
        <taxon>eudicotyledons</taxon>
        <taxon>Gunneridae</taxon>
        <taxon>Pentapetalae</taxon>
        <taxon>rosids</taxon>
        <taxon>fabids</taxon>
        <taxon>Fabales</taxon>
        <taxon>Fabaceae</taxon>
        <taxon>Papilionoideae</taxon>
        <taxon>50 kb inversion clade</taxon>
        <taxon>NPAAA clade</taxon>
        <taxon>Hologalegina</taxon>
        <taxon>IRL clade</taxon>
        <taxon>Trifolieae</taxon>
        <taxon>Trifolium</taxon>
    </lineage>
</organism>
<evidence type="ECO:0000313" key="1">
    <source>
        <dbReference type="EMBL" id="PNX97035.1"/>
    </source>
</evidence>
<dbReference type="EMBL" id="ASHM01015125">
    <property type="protein sequence ID" value="PNX97035.1"/>
    <property type="molecule type" value="Genomic_DNA"/>
</dbReference>
<reference evidence="1 2" key="1">
    <citation type="journal article" date="2014" name="Am. J. Bot.">
        <title>Genome assembly and annotation for red clover (Trifolium pratense; Fabaceae).</title>
        <authorList>
            <person name="Istvanek J."/>
            <person name="Jaros M."/>
            <person name="Krenek A."/>
            <person name="Repkova J."/>
        </authorList>
    </citation>
    <scope>NUCLEOTIDE SEQUENCE [LARGE SCALE GENOMIC DNA]</scope>
    <source>
        <strain evidence="2">cv. Tatra</strain>
        <tissue evidence="1">Young leaves</tissue>
    </source>
</reference>
<sequence length="77" mass="8801">MAAGRAVMCGLDDGAWWRMPERMVALERAFSDAVLGIGRIGGCDSDGEVGFRKRCRNRRWRQWQMRTVVKMEGKVPE</sequence>
<reference evidence="1 2" key="2">
    <citation type="journal article" date="2017" name="Front. Plant Sci.">
        <title>Gene Classification and Mining of Molecular Markers Useful in Red Clover (Trifolium pratense) Breeding.</title>
        <authorList>
            <person name="Istvanek J."/>
            <person name="Dluhosova J."/>
            <person name="Dluhos P."/>
            <person name="Patkova L."/>
            <person name="Nedelnik J."/>
            <person name="Repkova J."/>
        </authorList>
    </citation>
    <scope>NUCLEOTIDE SEQUENCE [LARGE SCALE GENOMIC DNA]</scope>
    <source>
        <strain evidence="2">cv. Tatra</strain>
        <tissue evidence="1">Young leaves</tissue>
    </source>
</reference>
<proteinExistence type="predicted"/>
<gene>
    <name evidence="1" type="ORF">L195_g020254</name>
</gene>
<name>A0A2K3N1V5_TRIPR</name>